<dbReference type="Proteomes" id="UP001303587">
    <property type="component" value="Chromosome"/>
</dbReference>
<feature type="transmembrane region" description="Helical" evidence="1">
    <location>
        <begin position="12"/>
        <end position="44"/>
    </location>
</feature>
<dbReference type="EMBL" id="CP131060">
    <property type="protein sequence ID" value="WNY26054.1"/>
    <property type="molecule type" value="Genomic_DNA"/>
</dbReference>
<evidence type="ECO:0000313" key="3">
    <source>
        <dbReference type="Proteomes" id="UP001303587"/>
    </source>
</evidence>
<gene>
    <name evidence="2" type="ORF">MsAc7_16260</name>
</gene>
<feature type="transmembrane region" description="Helical" evidence="1">
    <location>
        <begin position="64"/>
        <end position="82"/>
    </location>
</feature>
<keyword evidence="3" id="KW-1185">Reference proteome</keyword>
<accession>A0AA96V3V3</accession>
<keyword evidence="1" id="KW-0812">Transmembrane</keyword>
<keyword evidence="1" id="KW-0472">Membrane</keyword>
<keyword evidence="1" id="KW-1133">Transmembrane helix</keyword>
<dbReference type="AlphaFoldDB" id="A0AA96V3V3"/>
<sequence length="93" mass="10520">MLQTLWASAKFNLFCFFLLILSALISGLIITIIAAMDYMILAIMMFFGRENSLLCLALRTSSDAGLVIVFIFTVYYTALSSVKDMKKEFEKLN</sequence>
<name>A0AA96V3V3_9EURY</name>
<evidence type="ECO:0000256" key="1">
    <source>
        <dbReference type="SAM" id="Phobius"/>
    </source>
</evidence>
<evidence type="ECO:0000313" key="2">
    <source>
        <dbReference type="EMBL" id="WNY26054.1"/>
    </source>
</evidence>
<protein>
    <submittedName>
        <fullName evidence="2">Uncharacterized protein</fullName>
    </submittedName>
</protein>
<organism evidence="2 3">
    <name type="scientific">Methanolapillus millepedarum</name>
    <dbReference type="NCBI Taxonomy" id="3028296"/>
    <lineage>
        <taxon>Archaea</taxon>
        <taxon>Methanobacteriati</taxon>
        <taxon>Methanobacteriota</taxon>
        <taxon>Stenosarchaea group</taxon>
        <taxon>Methanomicrobia</taxon>
        <taxon>Methanosarcinales</taxon>
        <taxon>Methanosarcinaceae</taxon>
        <taxon>Methanolapillus</taxon>
    </lineage>
</organism>
<proteinExistence type="predicted"/>
<reference evidence="2 3" key="1">
    <citation type="submission" date="2023-07" db="EMBL/GenBank/DDBJ databases">
        <title>Closed genoem sequence of Methanosarcinaceae archaeon Ac7.</title>
        <authorList>
            <person name="Poehlein A."/>
            <person name="Protasov E."/>
            <person name="Platt K."/>
            <person name="Reeh H."/>
            <person name="Daniel R."/>
            <person name="Brune A."/>
        </authorList>
    </citation>
    <scope>NUCLEOTIDE SEQUENCE [LARGE SCALE GENOMIC DNA]</scope>
    <source>
        <strain evidence="2 3">Ac7</strain>
    </source>
</reference>